<feature type="domain" description="MOFRL" evidence="1">
    <location>
        <begin position="310"/>
        <end position="417"/>
    </location>
</feature>
<dbReference type="SUPFAM" id="SSF82544">
    <property type="entry name" value="GckA/TtuD-like"/>
    <property type="match status" value="1"/>
</dbReference>
<dbReference type="Pfam" id="PF05161">
    <property type="entry name" value="MOFRL"/>
    <property type="match status" value="1"/>
</dbReference>
<evidence type="ECO:0000313" key="3">
    <source>
        <dbReference type="EMBL" id="RLJ97195.1"/>
    </source>
</evidence>
<sequence length="427" mass="44118">MTVQSTVSLRDSAAAIFAEAVAAADPAMSLRQRLQSDPLPSPEHSGRSILIAIGKAAPAMMEEALQHVQGDHVALIVTHSDNWNEVPGATVLTSGHPIPNERGLKAGRQIIALLSAARKQDQIIALISGGGSALVPAPVDGLTLSDKIAVNEVLLSSGLDIVRMNLVRQHLSQLKGGGFLRHGSPAPITAYILSDVIGDDIRAVASGPTASPIGSHADARRTCIEAGIWHRFPKAARAHLEKSIPERSIAVEAANNLIGSNTISLEAAFRCATQICGAEIVSDALIGDVSDAAEQIFQAAMSAKFDQPTALLFGGETTVRLTGTGCGGRNQELALRVAQLAHERTIPGNWVFLSGGTDGRDGPTPAAGAMVDAGTIARIHASGHDPASLLASNDSHKALTLSGDLLMTGATGTNVADIQVLLLGSNA</sequence>
<keyword evidence="4" id="KW-1185">Reference proteome</keyword>
<dbReference type="InterPro" id="IPR007835">
    <property type="entry name" value="MOFRL"/>
</dbReference>
<dbReference type="PANTHER" id="PTHR12227">
    <property type="entry name" value="GLYCERATE KINASE"/>
    <property type="match status" value="1"/>
</dbReference>
<dbReference type="AlphaFoldDB" id="A0A497YVW2"/>
<dbReference type="Proteomes" id="UP000271700">
    <property type="component" value="Unassembled WGS sequence"/>
</dbReference>
<dbReference type="Gene3D" id="3.40.50.10180">
    <property type="entry name" value="Glycerate kinase, MOFRL-like N-terminal domain"/>
    <property type="match status" value="1"/>
</dbReference>
<dbReference type="Pfam" id="PF13660">
    <property type="entry name" value="DUF4147"/>
    <property type="match status" value="1"/>
</dbReference>
<organism evidence="3 4">
    <name type="scientific">Ruegeria conchae</name>
    <dbReference type="NCBI Taxonomy" id="981384"/>
    <lineage>
        <taxon>Bacteria</taxon>
        <taxon>Pseudomonadati</taxon>
        <taxon>Pseudomonadota</taxon>
        <taxon>Alphaproteobacteria</taxon>
        <taxon>Rhodobacterales</taxon>
        <taxon>Roseobacteraceae</taxon>
        <taxon>Ruegeria</taxon>
    </lineage>
</organism>
<evidence type="ECO:0000259" key="1">
    <source>
        <dbReference type="Pfam" id="PF05161"/>
    </source>
</evidence>
<dbReference type="InterPro" id="IPR037035">
    <property type="entry name" value="GK-like_C_sf"/>
</dbReference>
<dbReference type="InterPro" id="IPR039760">
    <property type="entry name" value="MOFRL_protein"/>
</dbReference>
<dbReference type="PANTHER" id="PTHR12227:SF0">
    <property type="entry name" value="GLYCERATE KINASE"/>
    <property type="match status" value="1"/>
</dbReference>
<comment type="caution">
    <text evidence="3">The sequence shown here is derived from an EMBL/GenBank/DDBJ whole genome shotgun (WGS) entry which is preliminary data.</text>
</comment>
<reference evidence="3 4" key="1">
    <citation type="submission" date="2018-10" db="EMBL/GenBank/DDBJ databases">
        <title>Genomic Encyclopedia of Archaeal and Bacterial Type Strains, Phase II (KMG-II): from individual species to whole genera.</title>
        <authorList>
            <person name="Goeker M."/>
        </authorList>
    </citation>
    <scope>NUCLEOTIDE SEQUENCE [LARGE SCALE GENOMIC DNA]</scope>
    <source>
        <strain evidence="3 4">DSM 29317</strain>
    </source>
</reference>
<dbReference type="GO" id="GO:0005737">
    <property type="term" value="C:cytoplasm"/>
    <property type="evidence" value="ECO:0007669"/>
    <property type="project" value="TreeGrafter"/>
</dbReference>
<dbReference type="Gene3D" id="3.40.1480.10">
    <property type="entry name" value="MOFRL domain"/>
    <property type="match status" value="1"/>
</dbReference>
<protein>
    <submittedName>
        <fullName evidence="3">Hydroxypyruvate reductase</fullName>
    </submittedName>
</protein>
<feature type="domain" description="MOFRL-associated" evidence="2">
    <location>
        <begin position="13"/>
        <end position="241"/>
    </location>
</feature>
<dbReference type="EMBL" id="RCCT01000012">
    <property type="protein sequence ID" value="RLJ97195.1"/>
    <property type="molecule type" value="Genomic_DNA"/>
</dbReference>
<evidence type="ECO:0000313" key="4">
    <source>
        <dbReference type="Proteomes" id="UP000271700"/>
    </source>
</evidence>
<accession>A0A497YVW2</accession>
<dbReference type="GO" id="GO:0008887">
    <property type="term" value="F:glycerate kinase activity"/>
    <property type="evidence" value="ECO:0007669"/>
    <property type="project" value="InterPro"/>
</dbReference>
<keyword evidence="3" id="KW-0670">Pyruvate</keyword>
<dbReference type="InterPro" id="IPR025286">
    <property type="entry name" value="MOFRL_assoc_dom"/>
</dbReference>
<dbReference type="RefSeq" id="WP_029621640.1">
    <property type="nucleotide sequence ID" value="NZ_AEYW01000002.1"/>
</dbReference>
<proteinExistence type="predicted"/>
<dbReference type="OrthoDB" id="9766552at2"/>
<evidence type="ECO:0000259" key="2">
    <source>
        <dbReference type="Pfam" id="PF13660"/>
    </source>
</evidence>
<gene>
    <name evidence="3" type="ORF">CLV75_4464</name>
</gene>
<name>A0A497YVW2_9RHOB</name>
<dbReference type="STRING" id="981384.GCA_000192475_04058"/>
<dbReference type="InterPro" id="IPR038614">
    <property type="entry name" value="GK_N_sf"/>
</dbReference>